<dbReference type="PANTHER" id="PTHR33050">
    <property type="entry name" value="REVERSE TRANSCRIPTASE DOMAIN-CONTAINING PROTEIN"/>
    <property type="match status" value="1"/>
</dbReference>
<dbReference type="InterPro" id="IPR043502">
    <property type="entry name" value="DNA/RNA_pol_sf"/>
</dbReference>
<dbReference type="SUPFAM" id="SSF56672">
    <property type="entry name" value="DNA/RNA polymerases"/>
    <property type="match status" value="1"/>
</dbReference>
<comment type="caution">
    <text evidence="1">The sequence shown here is derived from an EMBL/GenBank/DDBJ whole genome shotgun (WGS) entry which is preliminary data.</text>
</comment>
<dbReference type="InterPro" id="IPR036397">
    <property type="entry name" value="RNaseH_sf"/>
</dbReference>
<organism evidence="1 2">
    <name type="scientific">Streblomastix strix</name>
    <dbReference type="NCBI Taxonomy" id="222440"/>
    <lineage>
        <taxon>Eukaryota</taxon>
        <taxon>Metamonada</taxon>
        <taxon>Preaxostyla</taxon>
        <taxon>Oxymonadida</taxon>
        <taxon>Streblomastigidae</taxon>
        <taxon>Streblomastix</taxon>
    </lineage>
</organism>
<evidence type="ECO:0000313" key="1">
    <source>
        <dbReference type="EMBL" id="KAA6392290.1"/>
    </source>
</evidence>
<dbReference type="InterPro" id="IPR052055">
    <property type="entry name" value="Hepadnavirus_pol/RT"/>
</dbReference>
<dbReference type="CDD" id="cd09275">
    <property type="entry name" value="RNase_HI_RT_DIRS1"/>
    <property type="match status" value="1"/>
</dbReference>
<protein>
    <submittedName>
        <fullName evidence="1">Putative Transposon Ty3-I Gag-Pol polyprotein</fullName>
    </submittedName>
</protein>
<evidence type="ECO:0000313" key="2">
    <source>
        <dbReference type="Proteomes" id="UP000324800"/>
    </source>
</evidence>
<name>A0A5J4WBU8_9EUKA</name>
<dbReference type="EMBL" id="SNRW01002593">
    <property type="protein sequence ID" value="KAA6392290.1"/>
    <property type="molecule type" value="Genomic_DNA"/>
</dbReference>
<dbReference type="Gene3D" id="3.30.420.10">
    <property type="entry name" value="Ribonuclease H-like superfamily/Ribonuclease H"/>
    <property type="match status" value="1"/>
</dbReference>
<dbReference type="Proteomes" id="UP000324800">
    <property type="component" value="Unassembled WGS sequence"/>
</dbReference>
<dbReference type="GO" id="GO:0003676">
    <property type="term" value="F:nucleic acid binding"/>
    <property type="evidence" value="ECO:0007669"/>
    <property type="project" value="InterPro"/>
</dbReference>
<proteinExistence type="predicted"/>
<dbReference type="PANTHER" id="PTHR33050:SF7">
    <property type="entry name" value="RIBONUCLEASE H"/>
    <property type="match status" value="1"/>
</dbReference>
<dbReference type="AlphaFoldDB" id="A0A5J4WBU8"/>
<gene>
    <name evidence="1" type="ORF">EZS28_012182</name>
</gene>
<reference evidence="1 2" key="1">
    <citation type="submission" date="2019-03" db="EMBL/GenBank/DDBJ databases">
        <title>Single cell metagenomics reveals metabolic interactions within the superorganism composed of flagellate Streblomastix strix and complex community of Bacteroidetes bacteria on its surface.</title>
        <authorList>
            <person name="Treitli S.C."/>
            <person name="Kolisko M."/>
            <person name="Husnik F."/>
            <person name="Keeling P."/>
            <person name="Hampl V."/>
        </authorList>
    </citation>
    <scope>NUCLEOTIDE SEQUENCE [LARGE SCALE GENOMIC DNA]</scope>
    <source>
        <strain evidence="1">ST1C</strain>
    </source>
</reference>
<accession>A0A5J4WBU8</accession>
<sequence length="555" mass="64309">MEIGNRSGIYTKRVFPTIQKRGKRNEIVRETENLSVLGLNRRRNSIHREIGGRIKKKHNGRNTSSADDVRAQTILSIRNNGESLIIQNMTFRTKHSPIFFVPALTIVQTKLKKESEKRILNYVDHLLLKHSDKQRLREQTQTIMRILDAFWWIIVQKNCETEPKQQINFLKWAWDLERMYLKMKDRQIPIKIKQLASIIGKLNLLGVQVREASLYLKLMNSAKTKALKNKDWKENMILPKEILQELYWWQGVIARNKEMTLEVRIPEAVMVSDASPKGWGVTLELQTGDTLVQLGEWNKGQKKWTSNKKEMEAIFLGLFRYGQVFKELQIKAILIKSDSSTTVQDLAKQRAGETLVAEVKKIVKLCQQLKIQTQTQHIPGASNKITDALSRLSTQGDYSVKREGFIALCQAWEITPTVDLFATGENKLVDRFMAIGEEKKGAEWLNAFSRPWKEEIFWIHPPIPKIGKALIAWEKFKPKSIMIAPWWPGQIWFTSLLTDSSRYLILGESSLFLNPGKEMMKKKDMLPPGKIAAFLMDQELIREEGYQQNFYITQT</sequence>